<reference evidence="1 2" key="1">
    <citation type="submission" date="2019-10" db="EMBL/GenBank/DDBJ databases">
        <authorList>
            <person name="Dong K."/>
        </authorList>
    </citation>
    <scope>NUCLEOTIDE SEQUENCE [LARGE SCALE GENOMIC DNA]</scope>
    <source>
        <strain evidence="2">dk4302</strain>
    </source>
</reference>
<dbReference type="RefSeq" id="WP_153511682.1">
    <property type="nucleotide sequence ID" value="NZ_CP045652.1"/>
</dbReference>
<dbReference type="KEGG" id="sphe:GFH32_11125"/>
<protein>
    <submittedName>
        <fullName evidence="1">Uncharacterized protein</fullName>
    </submittedName>
</protein>
<dbReference type="Proteomes" id="UP000326921">
    <property type="component" value="Chromosome"/>
</dbReference>
<evidence type="ECO:0000313" key="2">
    <source>
        <dbReference type="Proteomes" id="UP000326921"/>
    </source>
</evidence>
<dbReference type="AlphaFoldDB" id="A0A5Q0QBH4"/>
<sequence>MTSVFITLLGIGAFLKLSIAPKKATDIAIAINRQGITGNTTPIARAAGLIEWKDIVDYQIEQGRLLVVLVDPQKYADRMKNFFVRDTFMKGQKGIITISFAETDSTYEEIAKYMIHYVDHNSKVI</sequence>
<name>A0A5Q0QBH4_9SPHI</name>
<gene>
    <name evidence="1" type="ORF">GFH32_11125</name>
</gene>
<dbReference type="EMBL" id="CP045652">
    <property type="protein sequence ID" value="QGA26836.1"/>
    <property type="molecule type" value="Genomic_DNA"/>
</dbReference>
<keyword evidence="2" id="KW-1185">Reference proteome</keyword>
<organism evidence="1 2">
    <name type="scientific">Sphingobacterium zhuxiongii</name>
    <dbReference type="NCBI Taxonomy" id="2662364"/>
    <lineage>
        <taxon>Bacteria</taxon>
        <taxon>Pseudomonadati</taxon>
        <taxon>Bacteroidota</taxon>
        <taxon>Sphingobacteriia</taxon>
        <taxon>Sphingobacteriales</taxon>
        <taxon>Sphingobacteriaceae</taxon>
        <taxon>Sphingobacterium</taxon>
    </lineage>
</organism>
<accession>A0A5Q0QBH4</accession>
<proteinExistence type="predicted"/>
<evidence type="ECO:0000313" key="1">
    <source>
        <dbReference type="EMBL" id="QGA26836.1"/>
    </source>
</evidence>